<dbReference type="GO" id="GO:0031222">
    <property type="term" value="P:arabinan catabolic process"/>
    <property type="evidence" value="ECO:0007669"/>
    <property type="project" value="TreeGrafter"/>
</dbReference>
<feature type="compositionally biased region" description="Low complexity" evidence="5">
    <location>
        <begin position="387"/>
        <end position="423"/>
    </location>
</feature>
<dbReference type="InterPro" id="IPR017853">
    <property type="entry name" value="GH"/>
</dbReference>
<dbReference type="PRINTS" id="PR00133">
    <property type="entry name" value="GLHYDRLASE3"/>
</dbReference>
<dbReference type="Gene3D" id="3.20.20.300">
    <property type="entry name" value="Glycoside hydrolase, family 3, N-terminal domain"/>
    <property type="match status" value="1"/>
</dbReference>
<dbReference type="SUPFAM" id="SSF51998">
    <property type="entry name" value="PFL-like glycyl radical enzymes"/>
    <property type="match status" value="1"/>
</dbReference>
<proteinExistence type="inferred from homology"/>
<gene>
    <name evidence="9" type="ORF">C2E21_2475</name>
</gene>
<dbReference type="InterPro" id="IPR044993">
    <property type="entry name" value="BXL"/>
</dbReference>
<dbReference type="SUPFAM" id="SSF51445">
    <property type="entry name" value="(Trans)glycosidases"/>
    <property type="match status" value="1"/>
</dbReference>
<evidence type="ECO:0000256" key="2">
    <source>
        <dbReference type="ARBA" id="ARBA00022729"/>
    </source>
</evidence>
<comment type="caution">
    <text evidence="9">The sequence shown here is derived from an EMBL/GenBank/DDBJ whole genome shotgun (WGS) entry which is preliminary data.</text>
</comment>
<feature type="domain" description="Glycoside hydrolase family 3 N-terminal" evidence="7">
    <location>
        <begin position="647"/>
        <end position="907"/>
    </location>
</feature>
<dbReference type="GO" id="GO:0009044">
    <property type="term" value="F:xylan 1,4-beta-xylosidase activity"/>
    <property type="evidence" value="ECO:0007669"/>
    <property type="project" value="InterPro"/>
</dbReference>
<evidence type="ECO:0000256" key="4">
    <source>
        <dbReference type="ARBA" id="ARBA00023295"/>
    </source>
</evidence>
<feature type="compositionally biased region" description="Polar residues" evidence="5">
    <location>
        <begin position="366"/>
        <end position="375"/>
    </location>
</feature>
<dbReference type="InterPro" id="IPR001764">
    <property type="entry name" value="Glyco_hydro_3_N"/>
</dbReference>
<evidence type="ECO:0000313" key="10">
    <source>
        <dbReference type="Proteomes" id="UP000239899"/>
    </source>
</evidence>
<dbReference type="Proteomes" id="UP000239899">
    <property type="component" value="Unassembled WGS sequence"/>
</dbReference>
<dbReference type="PANTHER" id="PTHR42721">
    <property type="entry name" value="SUGAR HYDROLASE-RELATED"/>
    <property type="match status" value="1"/>
</dbReference>
<feature type="compositionally biased region" description="Acidic residues" evidence="5">
    <location>
        <begin position="426"/>
        <end position="463"/>
    </location>
</feature>
<feature type="domain" description="Glycoside hydrolase family 3 C-terminal" evidence="8">
    <location>
        <begin position="949"/>
        <end position="1199"/>
    </location>
</feature>
<dbReference type="InterPro" id="IPR002772">
    <property type="entry name" value="Glyco_hydro_3_C"/>
</dbReference>
<feature type="transmembrane region" description="Helical" evidence="6">
    <location>
        <begin position="323"/>
        <end position="346"/>
    </location>
</feature>
<dbReference type="Pfam" id="PF05167">
    <property type="entry name" value="DUF711"/>
    <property type="match status" value="1"/>
</dbReference>
<feature type="region of interest" description="Disordered" evidence="5">
    <location>
        <begin position="364"/>
        <end position="537"/>
    </location>
</feature>
<reference evidence="9 10" key="1">
    <citation type="journal article" date="2018" name="Plant J.">
        <title>Genome sequences of Chlorella sorokiniana UTEX 1602 and Micractinium conductrix SAG 241.80: implications to maltose excretion by a green alga.</title>
        <authorList>
            <person name="Arriola M.B."/>
            <person name="Velmurugan N."/>
            <person name="Zhang Y."/>
            <person name="Plunkett M.H."/>
            <person name="Hondzo H."/>
            <person name="Barney B.M."/>
        </authorList>
    </citation>
    <scope>NUCLEOTIDE SEQUENCE [LARGE SCALE GENOMIC DNA]</scope>
    <source>
        <strain evidence="10">UTEX 1602</strain>
    </source>
</reference>
<dbReference type="STRING" id="3076.A0A2P6TXQ6"/>
<dbReference type="SUPFAM" id="SSF52279">
    <property type="entry name" value="Beta-D-glucan exohydrolase, C-terminal domain"/>
    <property type="match status" value="1"/>
</dbReference>
<keyword evidence="6" id="KW-1133">Transmembrane helix</keyword>
<dbReference type="GO" id="GO:0045493">
    <property type="term" value="P:xylan catabolic process"/>
    <property type="evidence" value="ECO:0007669"/>
    <property type="project" value="InterPro"/>
</dbReference>
<accession>A0A2P6TXQ6</accession>
<name>A0A2P6TXQ6_CHLSO</name>
<keyword evidence="2" id="KW-0732">Signal</keyword>
<evidence type="ECO:0000313" key="9">
    <source>
        <dbReference type="EMBL" id="PRW58847.1"/>
    </source>
</evidence>
<dbReference type="OrthoDB" id="47059at2759"/>
<dbReference type="PANTHER" id="PTHR42721:SF3">
    <property type="entry name" value="BETA-D-XYLOSIDASE 5-RELATED"/>
    <property type="match status" value="1"/>
</dbReference>
<feature type="compositionally biased region" description="Low complexity" evidence="5">
    <location>
        <begin position="494"/>
        <end position="530"/>
    </location>
</feature>
<dbReference type="InterPro" id="IPR036962">
    <property type="entry name" value="Glyco_hydro_3_N_sf"/>
</dbReference>
<dbReference type="Gene3D" id="2.60.40.10">
    <property type="entry name" value="Immunoglobulins"/>
    <property type="match status" value="1"/>
</dbReference>
<organism evidence="9 10">
    <name type="scientific">Chlorella sorokiniana</name>
    <name type="common">Freshwater green alga</name>
    <dbReference type="NCBI Taxonomy" id="3076"/>
    <lineage>
        <taxon>Eukaryota</taxon>
        <taxon>Viridiplantae</taxon>
        <taxon>Chlorophyta</taxon>
        <taxon>core chlorophytes</taxon>
        <taxon>Trebouxiophyceae</taxon>
        <taxon>Chlorellales</taxon>
        <taxon>Chlorellaceae</taxon>
        <taxon>Chlorella clade</taxon>
        <taxon>Chlorella</taxon>
    </lineage>
</organism>
<dbReference type="EMBL" id="LHPG02000004">
    <property type="protein sequence ID" value="PRW58847.1"/>
    <property type="molecule type" value="Genomic_DNA"/>
</dbReference>
<dbReference type="InterPro" id="IPR013783">
    <property type="entry name" value="Ig-like_fold"/>
</dbReference>
<dbReference type="Gene3D" id="3.40.50.1700">
    <property type="entry name" value="Glycoside hydrolase family 3 C-terminal domain"/>
    <property type="match status" value="1"/>
</dbReference>
<evidence type="ECO:0000259" key="8">
    <source>
        <dbReference type="Pfam" id="PF01915"/>
    </source>
</evidence>
<keyword evidence="4" id="KW-0326">Glycosidase</keyword>
<protein>
    <submittedName>
        <fullName evidence="9">Beta-D-xylosidase 7</fullName>
    </submittedName>
</protein>
<keyword evidence="6" id="KW-0812">Transmembrane</keyword>
<evidence type="ECO:0000259" key="7">
    <source>
        <dbReference type="Pfam" id="PF00933"/>
    </source>
</evidence>
<dbReference type="GO" id="GO:0046556">
    <property type="term" value="F:alpha-L-arabinofuranosidase activity"/>
    <property type="evidence" value="ECO:0007669"/>
    <property type="project" value="TreeGrafter"/>
</dbReference>
<dbReference type="InterPro" id="IPR007841">
    <property type="entry name" value="UPF0210"/>
</dbReference>
<evidence type="ECO:0000256" key="1">
    <source>
        <dbReference type="ARBA" id="ARBA00005336"/>
    </source>
</evidence>
<evidence type="ECO:0000256" key="3">
    <source>
        <dbReference type="ARBA" id="ARBA00022801"/>
    </source>
</evidence>
<keyword evidence="10" id="KW-1185">Reference proteome</keyword>
<dbReference type="InterPro" id="IPR036881">
    <property type="entry name" value="Glyco_hydro_3_C_sf"/>
</dbReference>
<evidence type="ECO:0000256" key="5">
    <source>
        <dbReference type="SAM" id="MobiDB-lite"/>
    </source>
</evidence>
<keyword evidence="3" id="KW-0378">Hydrolase</keyword>
<evidence type="ECO:0000256" key="6">
    <source>
        <dbReference type="SAM" id="Phobius"/>
    </source>
</evidence>
<dbReference type="Gene3D" id="3.20.70.20">
    <property type="match status" value="1"/>
</dbReference>
<sequence length="1355" mass="144240">MAAEPRAGFRIRTISYFIGSSSIQDVEIAAAAAFLKQAQAAFEGAGYEVQTCRVVTRALSAARSASAAAGTAAALERLCLAHGISFLSLGGTSDEQLLEQGVFDQIAAVTDYTSCTFSWQRGMGQRQARRLAEAIHGLAEAKPAASFRFGVSFNCPPERCIPYFPAAAAPEGSGGFAIGTENSALLHRAFQQAAEAAAADGSASILDAAQRCLHDTLAAALRPVEALARQLEAATGQAYLGLDASIAPALEPPSIPQSYELLGLGRFGGSATLAISERITAALKSLPLKLCGYSGLMLPRAAQAMGAPALEAPGRPGTQRPQLLLLLALLAVMLVPLAFVAITGGAPQAPMTLLRLRRGLPLAQPDSPTVPQQEGSGAAAVPKDSRAVQVAQPGGDAAGPAEGEQPAAAEAVATAATAAAAQGEGEGGDGEPQPDFELAEEDEREEDAEQLQQEEEEEQEEQEWGSQIRSQSSQVQPGGGSAAGDEGPVAGPGQQPQPEAPQQQPDQQQHAQQPQQQQQPDQQQQQQPQPSHHEGKAQEVVGARIDESEDEEEEAEIALELELTAKGEQGALAGQAQPARNGEQLFPWQNTSLSVEARVEALLQELTPQQKVAQLQSRPSNGIPELAVPAFNWQEECLHGVKAGGLGLVSRSLGGTIYPINVAWAAAFDDDLAHRVASQIGDEMRALYNRRLREGWSEQAYSNCFGPHVHIVRDPRWGRMAETFGEDPLVNANMGAAHVRGLQGSSDTYLKAAATCKHFIGNDLEGWTDASGLFVTRHNFDARISPADMRDSFLPAFEACVKDAQAASFMCSYNRVNGQPSCVNRELLQGTLREQLGFQGYVVTDCTALSRMVQKPPEGPRIANGNRARASAMALQAGTDMACHDFGYLNVKDVSTEELDQAARRVLTARVRQGHFNTLKDMPFAELNNSVIGAPAHLATAREMAAKGTVLLKNDGGVLPLRPATIDRVALIGPFVDEPSYILGKYFGATSSKVVTPLNAIRDALPDANVFYNASTARFFTTDNAQADADACEASDVCVLFLGHRMSTKQSQWQRETFHSNQYDRLVEGEGYDRVSLKLMDTQEKLWQRIANSTTKPLVVVLTHGGPIDLSEMVASPRVGAILSMWHPSQVGMTAVADILVGNISPSGRLPVTWYRDSYTQQLPMTDMRMRANGSYPGRTYRYWRGDAPLFDFGYGLSYAHFIFGTPKLQVLRERVGTSRQLITGSGGSTAAPVVATAAVQVTNNGSMPADTSVLLFLSYVGPAGAAGPGPRATIPASGCSSSATTTDLVQRLVAYQRTGELAPAGTRQLSFDLRLGTGSKSSWAGFGDPEPPCGSYALRFGQDQPLAATLLLVP</sequence>
<keyword evidence="6" id="KW-0472">Membrane</keyword>
<dbReference type="Pfam" id="PF01915">
    <property type="entry name" value="Glyco_hydro_3_C"/>
    <property type="match status" value="1"/>
</dbReference>
<comment type="similarity">
    <text evidence="1">Belongs to the glycosyl hydrolase 3 family.</text>
</comment>
<dbReference type="Pfam" id="PF00933">
    <property type="entry name" value="Glyco_hydro_3"/>
    <property type="match status" value="1"/>
</dbReference>